<dbReference type="GO" id="GO:0070492">
    <property type="term" value="F:oligosaccharide binding"/>
    <property type="evidence" value="ECO:0007669"/>
    <property type="project" value="TreeGrafter"/>
</dbReference>
<dbReference type="SUPFAM" id="SSF54106">
    <property type="entry name" value="LysM domain"/>
    <property type="match status" value="2"/>
</dbReference>
<organism evidence="5 6">
    <name type="scientific">Clostridium oryzae</name>
    <dbReference type="NCBI Taxonomy" id="1450648"/>
    <lineage>
        <taxon>Bacteria</taxon>
        <taxon>Bacillati</taxon>
        <taxon>Bacillota</taxon>
        <taxon>Clostridia</taxon>
        <taxon>Eubacteriales</taxon>
        <taxon>Clostridiaceae</taxon>
        <taxon>Clostridium</taxon>
    </lineage>
</organism>
<proteinExistence type="predicted"/>
<dbReference type="PANTHER" id="PTHR46066:SF2">
    <property type="entry name" value="CHITINASE DOMAIN-CONTAINING PROTEIN 1"/>
    <property type="match status" value="1"/>
</dbReference>
<dbReference type="OrthoDB" id="9769314at2"/>
<dbReference type="InterPro" id="IPR036779">
    <property type="entry name" value="LysM_dom_sf"/>
</dbReference>
<dbReference type="InterPro" id="IPR029070">
    <property type="entry name" value="Chitinase_insertion_sf"/>
</dbReference>
<sequence>MKIHTVASGQSPWSIANTYGVPLNKLIAANGLDQIPHLVVGQSLVIPGVAAVHSVRRGESLYSIATRYGVTAESIAAANDLSVSETIYPGRTLIIPEKPKRYGTIQTNGFIIPSTTERENRIIDEAAPYLTYISPFSYQVNANAGLTPIRDENIIRRSKDYRTAPLLSVTNISASGGFDTRLIDRILTDDALQNTLINNILSTIQSKGYYGVIIDFERISPQNREAYNSFLRKVVARLNPRYLVATALAPKTYDIREGAWHGAHDYRAHGEIVNFVIIMTYEWGWSGGPPMAVAPISEVRKVLNYALSVIPAKKIMMGMPLYGYDWTLPYTPGGEFAKAIGFLEAVRIAANNGAAISYNTKYASPHFKYYDRARNEHEVWFEDARSLFQKYLLVNELGLRGVSYWSLGNPAPMNWYIVDSMFNIEKIV</sequence>
<dbReference type="STRING" id="1450648.CLORY_23810"/>
<keyword evidence="2" id="KW-0326">Glycosidase</keyword>
<comment type="caution">
    <text evidence="5">The sequence shown here is derived from an EMBL/GenBank/DDBJ whole genome shotgun (WGS) entry which is preliminary data.</text>
</comment>
<evidence type="ECO:0000313" key="6">
    <source>
        <dbReference type="Proteomes" id="UP000190080"/>
    </source>
</evidence>
<dbReference type="Gene3D" id="3.10.50.10">
    <property type="match status" value="1"/>
</dbReference>
<dbReference type="RefSeq" id="WP_079424667.1">
    <property type="nucleotide sequence ID" value="NZ_MZGV01000024.1"/>
</dbReference>
<dbReference type="AlphaFoldDB" id="A0A1V4IMT7"/>
<dbReference type="Pfam" id="PF01476">
    <property type="entry name" value="LysM"/>
    <property type="match status" value="2"/>
</dbReference>
<dbReference type="PANTHER" id="PTHR46066">
    <property type="entry name" value="CHITINASE DOMAIN-CONTAINING PROTEIN 1 FAMILY MEMBER"/>
    <property type="match status" value="1"/>
</dbReference>
<dbReference type="Gene3D" id="3.20.20.80">
    <property type="entry name" value="Glycosidases"/>
    <property type="match status" value="1"/>
</dbReference>
<dbReference type="PROSITE" id="PS51782">
    <property type="entry name" value="LYSM"/>
    <property type="match status" value="2"/>
</dbReference>
<dbReference type="SUPFAM" id="SSF51445">
    <property type="entry name" value="(Trans)glycosidases"/>
    <property type="match status" value="1"/>
</dbReference>
<dbReference type="GO" id="GO:0008061">
    <property type="term" value="F:chitin binding"/>
    <property type="evidence" value="ECO:0007669"/>
    <property type="project" value="InterPro"/>
</dbReference>
<dbReference type="CDD" id="cd02874">
    <property type="entry name" value="GH18_CFLE_spore_hydrolase"/>
    <property type="match status" value="1"/>
</dbReference>
<feature type="domain" description="LysM" evidence="3">
    <location>
        <begin position="51"/>
        <end position="95"/>
    </location>
</feature>
<keyword evidence="6" id="KW-1185">Reference proteome</keyword>
<dbReference type="GO" id="GO:0012505">
    <property type="term" value="C:endomembrane system"/>
    <property type="evidence" value="ECO:0007669"/>
    <property type="project" value="TreeGrafter"/>
</dbReference>
<dbReference type="Pfam" id="PF00704">
    <property type="entry name" value="Glyco_hydro_18"/>
    <property type="match status" value="1"/>
</dbReference>
<gene>
    <name evidence="5" type="primary">yaaH_2</name>
    <name evidence="5" type="ORF">CLORY_23810</name>
</gene>
<dbReference type="SMART" id="SM00257">
    <property type="entry name" value="LysM"/>
    <property type="match status" value="2"/>
</dbReference>
<dbReference type="SMART" id="SM00636">
    <property type="entry name" value="Glyco_18"/>
    <property type="match status" value="1"/>
</dbReference>
<dbReference type="InterPro" id="IPR001223">
    <property type="entry name" value="Glyco_hydro18_cat"/>
</dbReference>
<dbReference type="CDD" id="cd00118">
    <property type="entry name" value="LysM"/>
    <property type="match status" value="2"/>
</dbReference>
<dbReference type="InterPro" id="IPR041704">
    <property type="entry name" value="CFLE_GH18"/>
</dbReference>
<dbReference type="PROSITE" id="PS51910">
    <property type="entry name" value="GH18_2"/>
    <property type="match status" value="1"/>
</dbReference>
<dbReference type="InterPro" id="IPR017853">
    <property type="entry name" value="GH"/>
</dbReference>
<name>A0A1V4IMT7_9CLOT</name>
<evidence type="ECO:0000256" key="1">
    <source>
        <dbReference type="ARBA" id="ARBA00022801"/>
    </source>
</evidence>
<reference evidence="5 6" key="1">
    <citation type="submission" date="2017-03" db="EMBL/GenBank/DDBJ databases">
        <title>Genome sequence of Clostridium oryzae DSM 28571.</title>
        <authorList>
            <person name="Poehlein A."/>
            <person name="Daniel R."/>
        </authorList>
    </citation>
    <scope>NUCLEOTIDE SEQUENCE [LARGE SCALE GENOMIC DNA]</scope>
    <source>
        <strain evidence="5 6">DSM 28571</strain>
    </source>
</reference>
<dbReference type="InterPro" id="IPR018392">
    <property type="entry name" value="LysM"/>
</dbReference>
<dbReference type="InterPro" id="IPR011583">
    <property type="entry name" value="Chitinase_II/V-like_cat"/>
</dbReference>
<dbReference type="EMBL" id="MZGV01000024">
    <property type="protein sequence ID" value="OPJ61169.1"/>
    <property type="molecule type" value="Genomic_DNA"/>
</dbReference>
<accession>A0A1V4IMT7</accession>
<dbReference type="Proteomes" id="UP000190080">
    <property type="component" value="Unassembled WGS sequence"/>
</dbReference>
<evidence type="ECO:0000313" key="5">
    <source>
        <dbReference type="EMBL" id="OPJ61169.1"/>
    </source>
</evidence>
<evidence type="ECO:0000259" key="4">
    <source>
        <dbReference type="PROSITE" id="PS51910"/>
    </source>
</evidence>
<feature type="domain" description="LysM" evidence="3">
    <location>
        <begin position="2"/>
        <end position="46"/>
    </location>
</feature>
<evidence type="ECO:0000256" key="2">
    <source>
        <dbReference type="ARBA" id="ARBA00023295"/>
    </source>
</evidence>
<protein>
    <submittedName>
        <fullName evidence="5">Spore germination protein YaaH</fullName>
    </submittedName>
</protein>
<evidence type="ECO:0000259" key="3">
    <source>
        <dbReference type="PROSITE" id="PS51782"/>
    </source>
</evidence>
<dbReference type="GO" id="GO:0016798">
    <property type="term" value="F:hydrolase activity, acting on glycosyl bonds"/>
    <property type="evidence" value="ECO:0007669"/>
    <property type="project" value="UniProtKB-KW"/>
</dbReference>
<keyword evidence="1" id="KW-0378">Hydrolase</keyword>
<dbReference type="Gene3D" id="3.10.350.10">
    <property type="entry name" value="LysM domain"/>
    <property type="match status" value="2"/>
</dbReference>
<feature type="domain" description="GH18" evidence="4">
    <location>
        <begin position="99"/>
        <end position="428"/>
    </location>
</feature>
<dbReference type="GO" id="GO:0005975">
    <property type="term" value="P:carbohydrate metabolic process"/>
    <property type="evidence" value="ECO:0007669"/>
    <property type="project" value="InterPro"/>
</dbReference>